<proteinExistence type="inferred from homology"/>
<gene>
    <name evidence="4" type="ORF">DKG77_03680</name>
</gene>
<dbReference type="InterPro" id="IPR012910">
    <property type="entry name" value="Plug_dom"/>
</dbReference>
<dbReference type="Gene3D" id="2.170.130.10">
    <property type="entry name" value="TonB-dependent receptor, plug domain"/>
    <property type="match status" value="1"/>
</dbReference>
<comment type="similarity">
    <text evidence="1">Belongs to the TonB-dependent receptor family.</text>
</comment>
<name>A0A316L4T5_9FLAO</name>
<comment type="caution">
    <text evidence="4">The sequence shown here is derived from an EMBL/GenBank/DDBJ whole genome shotgun (WGS) entry which is preliminary data.</text>
</comment>
<dbReference type="InterPro" id="IPR039426">
    <property type="entry name" value="TonB-dep_rcpt-like"/>
</dbReference>
<dbReference type="Proteomes" id="UP000245762">
    <property type="component" value="Unassembled WGS sequence"/>
</dbReference>
<protein>
    <recommendedName>
        <fullName evidence="3">TonB-dependent receptor plug domain-containing protein</fullName>
    </recommendedName>
</protein>
<keyword evidence="1" id="KW-0812">Transmembrane</keyword>
<dbReference type="InterPro" id="IPR037066">
    <property type="entry name" value="Plug_dom_sf"/>
</dbReference>
<keyword evidence="5" id="KW-1185">Reference proteome</keyword>
<keyword evidence="1" id="KW-0998">Cell outer membrane</keyword>
<keyword evidence="1" id="KW-1134">Transmembrane beta strand</keyword>
<evidence type="ECO:0000256" key="1">
    <source>
        <dbReference type="PROSITE-ProRule" id="PRU01360"/>
    </source>
</evidence>
<dbReference type="OrthoDB" id="982809at2"/>
<evidence type="ECO:0000313" key="5">
    <source>
        <dbReference type="Proteomes" id="UP000245762"/>
    </source>
</evidence>
<evidence type="ECO:0000313" key="4">
    <source>
        <dbReference type="EMBL" id="PWL39939.1"/>
    </source>
</evidence>
<feature type="chain" id="PRO_5016447876" description="TonB-dependent receptor plug domain-containing protein" evidence="2">
    <location>
        <begin position="23"/>
        <end position="128"/>
    </location>
</feature>
<dbReference type="EMBL" id="QGEG01000001">
    <property type="protein sequence ID" value="PWL39939.1"/>
    <property type="molecule type" value="Genomic_DNA"/>
</dbReference>
<dbReference type="PROSITE" id="PS52016">
    <property type="entry name" value="TONB_DEPENDENT_REC_3"/>
    <property type="match status" value="1"/>
</dbReference>
<dbReference type="Pfam" id="PF07715">
    <property type="entry name" value="Plug"/>
    <property type="match status" value="1"/>
</dbReference>
<feature type="signal peptide" evidence="2">
    <location>
        <begin position="1"/>
        <end position="22"/>
    </location>
</feature>
<evidence type="ECO:0000259" key="3">
    <source>
        <dbReference type="Pfam" id="PF07715"/>
    </source>
</evidence>
<dbReference type="RefSeq" id="WP_109660294.1">
    <property type="nucleotide sequence ID" value="NZ_QGEG01000001.1"/>
</dbReference>
<comment type="subcellular location">
    <subcellularLocation>
        <location evidence="1">Cell outer membrane</location>
        <topology evidence="1">Multi-pass membrane protein</topology>
    </subcellularLocation>
</comment>
<dbReference type="GO" id="GO:0009279">
    <property type="term" value="C:cell outer membrane"/>
    <property type="evidence" value="ECO:0007669"/>
    <property type="project" value="UniProtKB-SubCell"/>
</dbReference>
<keyword evidence="1" id="KW-0813">Transport</keyword>
<dbReference type="SUPFAM" id="SSF56935">
    <property type="entry name" value="Porins"/>
    <property type="match status" value="1"/>
</dbReference>
<reference evidence="4 5" key="1">
    <citation type="submission" date="2018-05" db="EMBL/GenBank/DDBJ databases">
        <title>Complete genome sequence of Flagellimonas aquimarina ECD12 isolated from seaweed Ecklonia cava.</title>
        <authorList>
            <person name="Choi S."/>
            <person name="Seong C."/>
        </authorList>
    </citation>
    <scope>NUCLEOTIDE SEQUENCE [LARGE SCALE GENOMIC DNA]</scope>
    <source>
        <strain evidence="4 5">ECD12</strain>
    </source>
</reference>
<evidence type="ECO:0000256" key="2">
    <source>
        <dbReference type="SAM" id="SignalP"/>
    </source>
</evidence>
<sequence>MKNIIVLLALFCFVFTSCKSTSDTVNVYKAEREGVGNSQITLINMMRKVPGITIRGNTPVLRGTANSISRPISEPLYILNDYIVGQSFSSLDQLVDVSIVKKISVLDLSNAAIYGSRAANGVIVVETY</sequence>
<dbReference type="PROSITE" id="PS51257">
    <property type="entry name" value="PROKAR_LIPOPROTEIN"/>
    <property type="match status" value="1"/>
</dbReference>
<accession>A0A316L4T5</accession>
<organism evidence="4 5">
    <name type="scientific">Flagellimonas aquimarina</name>
    <dbReference type="NCBI Taxonomy" id="2201895"/>
    <lineage>
        <taxon>Bacteria</taxon>
        <taxon>Pseudomonadati</taxon>
        <taxon>Bacteroidota</taxon>
        <taxon>Flavobacteriia</taxon>
        <taxon>Flavobacteriales</taxon>
        <taxon>Flavobacteriaceae</taxon>
        <taxon>Flagellimonas</taxon>
    </lineage>
</organism>
<keyword evidence="2" id="KW-0732">Signal</keyword>
<keyword evidence="1" id="KW-0472">Membrane</keyword>
<dbReference type="AlphaFoldDB" id="A0A316L4T5"/>
<feature type="domain" description="TonB-dependent receptor plug" evidence="3">
    <location>
        <begin position="21"/>
        <end position="122"/>
    </location>
</feature>